<evidence type="ECO:0000313" key="2">
    <source>
        <dbReference type="Proteomes" id="UP000545761"/>
    </source>
</evidence>
<dbReference type="RefSeq" id="WP_181662552.1">
    <property type="nucleotide sequence ID" value="NZ_JACEHE010000050.1"/>
</dbReference>
<proteinExistence type="predicted"/>
<accession>A0A7W0DUP1</accession>
<evidence type="ECO:0000313" key="1">
    <source>
        <dbReference type="EMBL" id="MBA2951641.1"/>
    </source>
</evidence>
<protein>
    <submittedName>
        <fullName evidence="1">Uncharacterized protein</fullName>
    </submittedName>
</protein>
<dbReference type="EMBL" id="JACEHE010000050">
    <property type="protein sequence ID" value="MBA2951641.1"/>
    <property type="molecule type" value="Genomic_DNA"/>
</dbReference>
<name>A0A7W0DUP1_9ACTN</name>
<dbReference type="Proteomes" id="UP000545761">
    <property type="component" value="Unassembled WGS sequence"/>
</dbReference>
<gene>
    <name evidence="1" type="ORF">H1D24_39280</name>
</gene>
<sequence>MSGRHRLTKAGLKQDNDELRERLHWQQTETARLADALALCRRDRLADKEEAVRQHDVDSREIKRLQGAVRAWEAAWANAHRVDVPAPRDLRVADDQPTVPTDVSDLRAVYPITPQPAAPGATDPAHIPAA</sequence>
<dbReference type="AlphaFoldDB" id="A0A7W0DUP1"/>
<organism evidence="1 2">
    <name type="scientific">Streptomyces himalayensis subsp. himalayensis</name>
    <dbReference type="NCBI Taxonomy" id="2756131"/>
    <lineage>
        <taxon>Bacteria</taxon>
        <taxon>Bacillati</taxon>
        <taxon>Actinomycetota</taxon>
        <taxon>Actinomycetes</taxon>
        <taxon>Kitasatosporales</taxon>
        <taxon>Streptomycetaceae</taxon>
        <taxon>Streptomyces</taxon>
        <taxon>Streptomyces himalayensis</taxon>
    </lineage>
</organism>
<reference evidence="1 2" key="1">
    <citation type="submission" date="2020-07" db="EMBL/GenBank/DDBJ databases">
        <title>Streptomyces isolated from Indian soil.</title>
        <authorList>
            <person name="Mandal S."/>
            <person name="Maiti P.K."/>
        </authorList>
    </citation>
    <scope>NUCLEOTIDE SEQUENCE [LARGE SCALE GENOMIC DNA]</scope>
    <source>
        <strain evidence="1 2">PSKA28</strain>
    </source>
</reference>
<comment type="caution">
    <text evidence="1">The sequence shown here is derived from an EMBL/GenBank/DDBJ whole genome shotgun (WGS) entry which is preliminary data.</text>
</comment>